<evidence type="ECO:0000259" key="2">
    <source>
        <dbReference type="Pfam" id="PF05305"/>
    </source>
</evidence>
<protein>
    <submittedName>
        <fullName evidence="3">DUF732 domain-containing protein</fullName>
    </submittedName>
</protein>
<reference evidence="3 4" key="1">
    <citation type="submission" date="2021-05" db="EMBL/GenBank/DDBJ databases">
        <title>Mycobacterium acidophilum sp. nov., an extremely acid-tolerant member of the genus Mycobacterium.</title>
        <authorList>
            <person name="Xia J."/>
        </authorList>
    </citation>
    <scope>NUCLEOTIDE SEQUENCE [LARGE SCALE GENOMIC DNA]</scope>
    <source>
        <strain evidence="3 4">M1</strain>
    </source>
</reference>
<keyword evidence="4" id="KW-1185">Reference proteome</keyword>
<name>A0ABS5RE71_9MYCO</name>
<accession>A0ABS5RE71</accession>
<evidence type="ECO:0000313" key="4">
    <source>
        <dbReference type="Proteomes" id="UP001519535"/>
    </source>
</evidence>
<feature type="chain" id="PRO_5045167697" evidence="1">
    <location>
        <begin position="26"/>
        <end position="104"/>
    </location>
</feature>
<feature type="signal peptide" evidence="1">
    <location>
        <begin position="1"/>
        <end position="25"/>
    </location>
</feature>
<proteinExistence type="predicted"/>
<sequence length="104" mass="11189">MMRRTMAALALAVGLLPIAPGVAHADDAGYLRILHNLGKCDTDRCNLKIDDQDALNLGRTACQGMTSGMSDGDVDSTIMQTSPMSLRDADTVRLAAKMELCRKH</sequence>
<dbReference type="InterPro" id="IPR007969">
    <property type="entry name" value="DUF732"/>
</dbReference>
<organism evidence="3 4">
    <name type="scientific">Mycolicibacter acidiphilus</name>
    <dbReference type="NCBI Taxonomy" id="2835306"/>
    <lineage>
        <taxon>Bacteria</taxon>
        <taxon>Bacillati</taxon>
        <taxon>Actinomycetota</taxon>
        <taxon>Actinomycetes</taxon>
        <taxon>Mycobacteriales</taxon>
        <taxon>Mycobacteriaceae</taxon>
        <taxon>Mycolicibacter</taxon>
    </lineage>
</organism>
<dbReference type="Proteomes" id="UP001519535">
    <property type="component" value="Unassembled WGS sequence"/>
</dbReference>
<evidence type="ECO:0000313" key="3">
    <source>
        <dbReference type="EMBL" id="MBS9532578.1"/>
    </source>
</evidence>
<gene>
    <name evidence="3" type="ORF">KIH27_03135</name>
</gene>
<evidence type="ECO:0000256" key="1">
    <source>
        <dbReference type="SAM" id="SignalP"/>
    </source>
</evidence>
<dbReference type="EMBL" id="JAHCLR010000003">
    <property type="protein sequence ID" value="MBS9532578.1"/>
    <property type="molecule type" value="Genomic_DNA"/>
</dbReference>
<feature type="domain" description="DUF732" evidence="2">
    <location>
        <begin position="26"/>
        <end position="101"/>
    </location>
</feature>
<comment type="caution">
    <text evidence="3">The sequence shown here is derived from an EMBL/GenBank/DDBJ whole genome shotgun (WGS) entry which is preliminary data.</text>
</comment>
<dbReference type="RefSeq" id="WP_214091448.1">
    <property type="nucleotide sequence ID" value="NZ_JAHCLR010000003.1"/>
</dbReference>
<dbReference type="Pfam" id="PF05305">
    <property type="entry name" value="DUF732"/>
    <property type="match status" value="1"/>
</dbReference>
<keyword evidence="1" id="KW-0732">Signal</keyword>